<gene>
    <name evidence="2" type="ORF">HPP92_003999</name>
</gene>
<proteinExistence type="predicted"/>
<protein>
    <submittedName>
        <fullName evidence="2">Uncharacterized protein</fullName>
    </submittedName>
</protein>
<dbReference type="OrthoDB" id="8123449at2759"/>
<dbReference type="AlphaFoldDB" id="A0A835S8L6"/>
<reference evidence="2 3" key="1">
    <citation type="journal article" date="2020" name="Nat. Food">
        <title>A phased Vanilla planifolia genome enables genetic improvement of flavour and production.</title>
        <authorList>
            <person name="Hasing T."/>
            <person name="Tang H."/>
            <person name="Brym M."/>
            <person name="Khazi F."/>
            <person name="Huang T."/>
            <person name="Chambers A.H."/>
        </authorList>
    </citation>
    <scope>NUCLEOTIDE SEQUENCE [LARGE SCALE GENOMIC DNA]</scope>
    <source>
        <tissue evidence="2">Leaf</tissue>
    </source>
</reference>
<evidence type="ECO:0000313" key="2">
    <source>
        <dbReference type="EMBL" id="KAG0499308.1"/>
    </source>
</evidence>
<organism evidence="2 3">
    <name type="scientific">Vanilla planifolia</name>
    <name type="common">Vanilla</name>
    <dbReference type="NCBI Taxonomy" id="51239"/>
    <lineage>
        <taxon>Eukaryota</taxon>
        <taxon>Viridiplantae</taxon>
        <taxon>Streptophyta</taxon>
        <taxon>Embryophyta</taxon>
        <taxon>Tracheophyta</taxon>
        <taxon>Spermatophyta</taxon>
        <taxon>Magnoliopsida</taxon>
        <taxon>Liliopsida</taxon>
        <taxon>Asparagales</taxon>
        <taxon>Orchidaceae</taxon>
        <taxon>Vanilloideae</taxon>
        <taxon>Vanilleae</taxon>
        <taxon>Vanilla</taxon>
    </lineage>
</organism>
<feature type="region of interest" description="Disordered" evidence="1">
    <location>
        <begin position="46"/>
        <end position="77"/>
    </location>
</feature>
<name>A0A835S8L6_VANPL</name>
<comment type="caution">
    <text evidence="2">The sequence shown here is derived from an EMBL/GenBank/DDBJ whole genome shotgun (WGS) entry which is preliminary data.</text>
</comment>
<evidence type="ECO:0000256" key="1">
    <source>
        <dbReference type="SAM" id="MobiDB-lite"/>
    </source>
</evidence>
<feature type="compositionally biased region" description="Low complexity" evidence="1">
    <location>
        <begin position="55"/>
        <end position="64"/>
    </location>
</feature>
<sequence>MPASQRFQGLMDASGEFFIVGYYSHLEAKRYTKPCNIAANSGTAGAQFVDGKAGSGPPHSSSSSTAVDGGKRSADRWRRPCARAGGCGVLPR</sequence>
<dbReference type="EMBL" id="JADCNL010000001">
    <property type="protein sequence ID" value="KAG0499308.1"/>
    <property type="molecule type" value="Genomic_DNA"/>
</dbReference>
<accession>A0A835S8L6</accession>
<keyword evidence="3" id="KW-1185">Reference proteome</keyword>
<dbReference type="Proteomes" id="UP000636800">
    <property type="component" value="Chromosome 1"/>
</dbReference>
<evidence type="ECO:0000313" key="3">
    <source>
        <dbReference type="Proteomes" id="UP000636800"/>
    </source>
</evidence>